<name>A0A1G9R9A4_9BACT</name>
<dbReference type="EMBL" id="FNGS01000005">
    <property type="protein sequence ID" value="SDM19869.1"/>
    <property type="molecule type" value="Genomic_DNA"/>
</dbReference>
<feature type="domain" description="Fibrobacter succinogenes major paralogous" evidence="2">
    <location>
        <begin position="50"/>
        <end position="194"/>
    </location>
</feature>
<proteinExistence type="predicted"/>
<evidence type="ECO:0000259" key="2">
    <source>
        <dbReference type="Pfam" id="PF09603"/>
    </source>
</evidence>
<evidence type="ECO:0000313" key="3">
    <source>
        <dbReference type="EMBL" id="SDM19869.1"/>
    </source>
</evidence>
<dbReference type="InterPro" id="IPR011871">
    <property type="entry name" value="Fib_succ_major"/>
</dbReference>
<dbReference type="AlphaFoldDB" id="A0A1G9R9A4"/>
<dbReference type="Proteomes" id="UP000198901">
    <property type="component" value="Unassembled WGS sequence"/>
</dbReference>
<protein>
    <submittedName>
        <fullName evidence="3">Major paralogous domain-containing protein</fullName>
    </submittedName>
</protein>
<accession>A0A1G9R9A4</accession>
<organism evidence="3 4">
    <name type="scientific">Siphonobacter aquaeclarae</name>
    <dbReference type="NCBI Taxonomy" id="563176"/>
    <lineage>
        <taxon>Bacteria</taxon>
        <taxon>Pseudomonadati</taxon>
        <taxon>Bacteroidota</taxon>
        <taxon>Cytophagia</taxon>
        <taxon>Cytophagales</taxon>
        <taxon>Cytophagaceae</taxon>
        <taxon>Siphonobacter</taxon>
    </lineage>
</organism>
<keyword evidence="1" id="KW-0732">Signal</keyword>
<evidence type="ECO:0000256" key="1">
    <source>
        <dbReference type="SAM" id="SignalP"/>
    </source>
</evidence>
<dbReference type="Pfam" id="PF09603">
    <property type="entry name" value="Fib_succ_major"/>
    <property type="match status" value="1"/>
</dbReference>
<dbReference type="STRING" id="563176.SAMN04488090_2800"/>
<dbReference type="OrthoDB" id="9805760at2"/>
<gene>
    <name evidence="3" type="ORF">SAMN04488090_2800</name>
</gene>
<dbReference type="NCBIfam" id="TIGR02145">
    <property type="entry name" value="Fib_succ_major"/>
    <property type="match status" value="1"/>
</dbReference>
<keyword evidence="4" id="KW-1185">Reference proteome</keyword>
<feature type="signal peptide" evidence="1">
    <location>
        <begin position="1"/>
        <end position="18"/>
    </location>
</feature>
<feature type="chain" id="PRO_5011741838" evidence="1">
    <location>
        <begin position="19"/>
        <end position="197"/>
    </location>
</feature>
<evidence type="ECO:0000313" key="4">
    <source>
        <dbReference type="Proteomes" id="UP000198901"/>
    </source>
</evidence>
<sequence length="197" mass="21672">MRILPVLLLSLLGAVAHAQTDAGLVRDPDGNLYPWKRMPDNRLWLMRNLNFATEESWWYENDPAKGADYGRLYTFRVARNVCTQLGEGWRLPAREDWLGLAAAFGGVFHPQQGNGEAAFQALLKGGKSGFEAALGGGRRADGSFARGNAHGFYWMDTEGEPGMAWFLNFGAGSGRLFAQNDGEKEAAFSVRCVRDAP</sequence>
<dbReference type="RefSeq" id="WP_093203272.1">
    <property type="nucleotide sequence ID" value="NZ_FNGS01000005.1"/>
</dbReference>
<reference evidence="3 4" key="1">
    <citation type="submission" date="2016-10" db="EMBL/GenBank/DDBJ databases">
        <authorList>
            <person name="de Groot N.N."/>
        </authorList>
    </citation>
    <scope>NUCLEOTIDE SEQUENCE [LARGE SCALE GENOMIC DNA]</scope>
    <source>
        <strain evidence="3 4">DSM 21668</strain>
    </source>
</reference>